<dbReference type="RefSeq" id="WP_369703005.1">
    <property type="nucleotide sequence ID" value="NZ_JBGEWD010000001.1"/>
</dbReference>
<dbReference type="Pfam" id="PF04122">
    <property type="entry name" value="CW_binding_2"/>
    <property type="match status" value="2"/>
</dbReference>
<dbReference type="InterPro" id="IPR007253">
    <property type="entry name" value="Cell_wall-bd_2"/>
</dbReference>
<evidence type="ECO:0000313" key="2">
    <source>
        <dbReference type="Proteomes" id="UP001564657"/>
    </source>
</evidence>
<sequence length="161" mass="17883">MYGNDRYKTSMEILNSGWETSKNLVLASGEDYPDALCSVPLAKKLSAPVLLTTKSEISNEVINKIIQLKVENLFIIGGEGSISKNVEDTLKRETNVNIVRLFGITRYETSMAVAKYMYSNFNMNKEIVVTSGLGFADSISVAPIAAQKDMPILLTDKYLFR</sequence>
<protein>
    <submittedName>
        <fullName evidence="1">Cell wall-binding repeat-containing protein</fullName>
    </submittedName>
</protein>
<organism evidence="1 2">
    <name type="scientific">Clostridium moutaii</name>
    <dbReference type="NCBI Taxonomy" id="3240932"/>
    <lineage>
        <taxon>Bacteria</taxon>
        <taxon>Bacillati</taxon>
        <taxon>Bacillota</taxon>
        <taxon>Clostridia</taxon>
        <taxon>Eubacteriales</taxon>
        <taxon>Clostridiaceae</taxon>
        <taxon>Clostridium</taxon>
    </lineage>
</organism>
<keyword evidence="2" id="KW-1185">Reference proteome</keyword>
<dbReference type="PANTHER" id="PTHR30032:SF8">
    <property type="entry name" value="GERMINATION-SPECIFIC N-ACETYLMURAMOYL-L-ALANINE AMIDASE"/>
    <property type="match status" value="1"/>
</dbReference>
<reference evidence="1 2" key="1">
    <citation type="submission" date="2024-08" db="EMBL/GenBank/DDBJ databases">
        <title>Clostridium lapicellarii sp. nov., and Clostridium renhuaiense sp. nov., two species isolated from the mud in a fermentation cellar used for producing sauce-flavour Chinese liquors.</title>
        <authorList>
            <person name="Yang F."/>
            <person name="Wang H."/>
            <person name="Chen L.Q."/>
            <person name="Zhou N."/>
            <person name="Lu J.J."/>
            <person name="Pu X.X."/>
            <person name="Wan B."/>
            <person name="Wang L."/>
            <person name="Liu S.J."/>
        </authorList>
    </citation>
    <scope>NUCLEOTIDE SEQUENCE [LARGE SCALE GENOMIC DNA]</scope>
    <source>
        <strain evidence="1 2">MT-5</strain>
    </source>
</reference>
<dbReference type="Proteomes" id="UP001564657">
    <property type="component" value="Unassembled WGS sequence"/>
</dbReference>
<name>A0ABV4BMK2_9CLOT</name>
<dbReference type="InterPro" id="IPR051922">
    <property type="entry name" value="Bact_Sporulation_Assoc"/>
</dbReference>
<dbReference type="Gene3D" id="3.40.50.12090">
    <property type="match status" value="1"/>
</dbReference>
<accession>A0ABV4BMK2</accession>
<proteinExistence type="predicted"/>
<gene>
    <name evidence="1" type="ORF">AB8U03_01005</name>
</gene>
<dbReference type="PANTHER" id="PTHR30032">
    <property type="entry name" value="N-ACETYLMURAMOYL-L-ALANINE AMIDASE-RELATED"/>
    <property type="match status" value="1"/>
</dbReference>
<comment type="caution">
    <text evidence="1">The sequence shown here is derived from an EMBL/GenBank/DDBJ whole genome shotgun (WGS) entry which is preliminary data.</text>
</comment>
<evidence type="ECO:0000313" key="1">
    <source>
        <dbReference type="EMBL" id="MEY7998785.1"/>
    </source>
</evidence>
<dbReference type="EMBL" id="JBGEWD010000001">
    <property type="protein sequence ID" value="MEY7998785.1"/>
    <property type="molecule type" value="Genomic_DNA"/>
</dbReference>